<dbReference type="Gene3D" id="1.20.1270.360">
    <property type="match status" value="1"/>
</dbReference>
<sequence length="108" mass="11655">MNPSTTLEFMKSCAESSAACINCAQNMRDEGCAQQCRTNAALADCAEKLIALNAPQAINVAQLTIESAKHCNEICCQHQNEHCQACSQAAKNLAESLTHYQTLIKGTH</sequence>
<organism evidence="1 2">
    <name type="scientific">Ambispora leptoticha</name>
    <dbReference type="NCBI Taxonomy" id="144679"/>
    <lineage>
        <taxon>Eukaryota</taxon>
        <taxon>Fungi</taxon>
        <taxon>Fungi incertae sedis</taxon>
        <taxon>Mucoromycota</taxon>
        <taxon>Glomeromycotina</taxon>
        <taxon>Glomeromycetes</taxon>
        <taxon>Archaeosporales</taxon>
        <taxon>Ambisporaceae</taxon>
        <taxon>Ambispora</taxon>
    </lineage>
</organism>
<keyword evidence="2" id="KW-1185">Reference proteome</keyword>
<protein>
    <submittedName>
        <fullName evidence="1">4957_t:CDS:1</fullName>
    </submittedName>
</protein>
<dbReference type="EMBL" id="CAJVPS010000823">
    <property type="protein sequence ID" value="CAG8510733.1"/>
    <property type="molecule type" value="Genomic_DNA"/>
</dbReference>
<evidence type="ECO:0000313" key="2">
    <source>
        <dbReference type="Proteomes" id="UP000789508"/>
    </source>
</evidence>
<dbReference type="Pfam" id="PF03860">
    <property type="entry name" value="Csp"/>
    <property type="match status" value="1"/>
</dbReference>
<gene>
    <name evidence="1" type="ORF">ALEPTO_LOCUS3962</name>
</gene>
<evidence type="ECO:0000313" key="1">
    <source>
        <dbReference type="EMBL" id="CAG8510733.1"/>
    </source>
</evidence>
<accession>A0A9N9F5M8</accession>
<dbReference type="Proteomes" id="UP000789508">
    <property type="component" value="Unassembled WGS sequence"/>
</dbReference>
<dbReference type="InterPro" id="IPR005560">
    <property type="entry name" value="Csp_YhjQ"/>
</dbReference>
<proteinExistence type="predicted"/>
<reference evidence="1" key="1">
    <citation type="submission" date="2021-06" db="EMBL/GenBank/DDBJ databases">
        <authorList>
            <person name="Kallberg Y."/>
            <person name="Tangrot J."/>
            <person name="Rosling A."/>
        </authorList>
    </citation>
    <scope>NUCLEOTIDE SEQUENCE</scope>
    <source>
        <strain evidence="1">FL130A</strain>
    </source>
</reference>
<dbReference type="AlphaFoldDB" id="A0A9N9F5M8"/>
<name>A0A9N9F5M8_9GLOM</name>
<dbReference type="OrthoDB" id="2329962at2759"/>
<comment type="caution">
    <text evidence="1">The sequence shown here is derived from an EMBL/GenBank/DDBJ whole genome shotgun (WGS) entry which is preliminary data.</text>
</comment>